<protein>
    <submittedName>
        <fullName evidence="1">Uncharacterized protein YdeI (YjbR/CyaY-like superfamily)</fullName>
    </submittedName>
</protein>
<dbReference type="AlphaFoldDB" id="A0A2T0VIE5"/>
<name>A0A2T0VIE5_9MICO</name>
<comment type="caution">
    <text evidence="1">The sequence shown here is derived from an EMBL/GenBank/DDBJ whole genome shotgun (WGS) entry which is preliminary data.</text>
</comment>
<keyword evidence="2" id="KW-1185">Reference proteome</keyword>
<dbReference type="EMBL" id="PVTL01000001">
    <property type="protein sequence ID" value="PRY69953.1"/>
    <property type="molecule type" value="Genomic_DNA"/>
</dbReference>
<evidence type="ECO:0000313" key="1">
    <source>
        <dbReference type="EMBL" id="PRY69953.1"/>
    </source>
</evidence>
<dbReference type="RefSeq" id="WP_106208729.1">
    <property type="nucleotide sequence ID" value="NZ_PVTL01000001.1"/>
</dbReference>
<dbReference type="Pfam" id="PF13376">
    <property type="entry name" value="OmdA"/>
    <property type="match status" value="1"/>
</dbReference>
<gene>
    <name evidence="1" type="ORF">B0I08_10175</name>
</gene>
<organism evidence="1 2">
    <name type="scientific">Glaciihabitans tibetensis</name>
    <dbReference type="NCBI Taxonomy" id="1266600"/>
    <lineage>
        <taxon>Bacteria</taxon>
        <taxon>Bacillati</taxon>
        <taxon>Actinomycetota</taxon>
        <taxon>Actinomycetes</taxon>
        <taxon>Micrococcales</taxon>
        <taxon>Microbacteriaceae</taxon>
        <taxon>Glaciihabitans</taxon>
    </lineage>
</organism>
<reference evidence="1 2" key="1">
    <citation type="submission" date="2018-03" db="EMBL/GenBank/DDBJ databases">
        <title>Genomic Encyclopedia of Type Strains, Phase III (KMG-III): the genomes of soil and plant-associated and newly described type strains.</title>
        <authorList>
            <person name="Whitman W."/>
        </authorList>
    </citation>
    <scope>NUCLEOTIDE SEQUENCE [LARGE SCALE GENOMIC DNA]</scope>
    <source>
        <strain evidence="1 2">CGMCC 1.12484</strain>
    </source>
</reference>
<dbReference type="Proteomes" id="UP000237983">
    <property type="component" value="Unassembled WGS sequence"/>
</dbReference>
<accession>A0A2T0VIE5</accession>
<proteinExistence type="predicted"/>
<dbReference type="OrthoDB" id="9796999at2"/>
<evidence type="ECO:0000313" key="2">
    <source>
        <dbReference type="Proteomes" id="UP000237983"/>
    </source>
</evidence>
<sequence length="192" mass="21794">MPFPDDAPRRHFEHENQWRDWLENNHATASGLFVVSWRASTGRPAIGYAKMVEQALCFGWVDSRQIRLDNERTMLWFTPRRPGSGWSRTNKERVQRLAESGQMRPAGQVAVTTAQADGSWEKLDSINNLELPPDLTGEFARHPGASTAFDEFPRSVRRGILEWIAAAKTPTTRARRIEETAMKAAKGERAHP</sequence>